<dbReference type="Gene3D" id="3.10.310.70">
    <property type="match status" value="1"/>
</dbReference>
<dbReference type="EMBL" id="JAQQXT010000011">
    <property type="protein sequence ID" value="MDC8773329.1"/>
    <property type="molecule type" value="Genomic_DNA"/>
</dbReference>
<keyword evidence="1" id="KW-0479">Metal-binding</keyword>
<reference evidence="6 7" key="1">
    <citation type="submission" date="2022-10" db="EMBL/GenBank/DDBJ databases">
        <title>Paucibacter sp. hw1 Genome sequencing.</title>
        <authorList>
            <person name="Park S."/>
        </authorList>
    </citation>
    <scope>NUCLEOTIDE SEQUENCE [LARGE SCALE GENOMIC DNA]</scope>
    <source>
        <strain evidence="7">hw1</strain>
    </source>
</reference>
<evidence type="ECO:0000313" key="7">
    <source>
        <dbReference type="Proteomes" id="UP001221189"/>
    </source>
</evidence>
<protein>
    <recommendedName>
        <fullName evidence="5">Aminodeoxyfutalosine deaminase/Imidazolonepropionase-like composite domain-containing protein</fullName>
    </recommendedName>
</protein>
<dbReference type="SUPFAM" id="SSF51338">
    <property type="entry name" value="Composite domain of metallo-dependent hydrolases"/>
    <property type="match status" value="1"/>
</dbReference>
<evidence type="ECO:0000256" key="4">
    <source>
        <dbReference type="SAM" id="SignalP"/>
    </source>
</evidence>
<accession>A0ABT5KIK7</accession>
<dbReference type="Gene3D" id="3.20.20.140">
    <property type="entry name" value="Metal-dependent hydrolases"/>
    <property type="match status" value="1"/>
</dbReference>
<proteinExistence type="predicted"/>
<name>A0ABT5KIK7_9BURK</name>
<feature type="signal peptide" evidence="4">
    <location>
        <begin position="1"/>
        <end position="20"/>
    </location>
</feature>
<evidence type="ECO:0000256" key="2">
    <source>
        <dbReference type="ARBA" id="ARBA00022801"/>
    </source>
</evidence>
<organism evidence="6 7">
    <name type="scientific">Roseateles albus</name>
    <dbReference type="NCBI Taxonomy" id="2987525"/>
    <lineage>
        <taxon>Bacteria</taxon>
        <taxon>Pseudomonadati</taxon>
        <taxon>Pseudomonadota</taxon>
        <taxon>Betaproteobacteria</taxon>
        <taxon>Burkholderiales</taxon>
        <taxon>Sphaerotilaceae</taxon>
        <taxon>Roseateles</taxon>
    </lineage>
</organism>
<keyword evidence="3" id="KW-0862">Zinc</keyword>
<dbReference type="PANTHER" id="PTHR22642:SF2">
    <property type="entry name" value="PROTEIN LONG AFTER FAR-RED 3"/>
    <property type="match status" value="1"/>
</dbReference>
<gene>
    <name evidence="6" type="ORF">PRZ03_17235</name>
</gene>
<feature type="domain" description="Aminodeoxyfutalosine deaminase/Imidazolonepropionase-like composite" evidence="5">
    <location>
        <begin position="66"/>
        <end position="86"/>
    </location>
</feature>
<dbReference type="Pfam" id="PF22039">
    <property type="entry name" value="HUTI_composite_bact"/>
    <property type="match status" value="1"/>
</dbReference>
<evidence type="ECO:0000259" key="5">
    <source>
        <dbReference type="Pfam" id="PF22039"/>
    </source>
</evidence>
<dbReference type="Gene3D" id="2.30.40.10">
    <property type="entry name" value="Urease, subunit C, domain 1"/>
    <property type="match status" value="1"/>
</dbReference>
<evidence type="ECO:0000256" key="1">
    <source>
        <dbReference type="ARBA" id="ARBA00022723"/>
    </source>
</evidence>
<keyword evidence="4" id="KW-0732">Signal</keyword>
<keyword evidence="7" id="KW-1185">Reference proteome</keyword>
<dbReference type="InterPro" id="IPR011059">
    <property type="entry name" value="Metal-dep_hydrolase_composite"/>
</dbReference>
<dbReference type="PROSITE" id="PS51257">
    <property type="entry name" value="PROKAR_LIPOPROTEIN"/>
    <property type="match status" value="1"/>
</dbReference>
<dbReference type="RefSeq" id="WP_273601463.1">
    <property type="nucleotide sequence ID" value="NZ_JAQQXT010000011.1"/>
</dbReference>
<comment type="caution">
    <text evidence="6">The sequence shown here is derived from an EMBL/GenBank/DDBJ whole genome shotgun (WGS) entry which is preliminary data.</text>
</comment>
<dbReference type="Proteomes" id="UP001221189">
    <property type="component" value="Unassembled WGS sequence"/>
</dbReference>
<dbReference type="PANTHER" id="PTHR22642">
    <property type="entry name" value="IMIDAZOLONEPROPIONASE"/>
    <property type="match status" value="1"/>
</dbReference>
<evidence type="ECO:0000313" key="6">
    <source>
        <dbReference type="EMBL" id="MDC8773329.1"/>
    </source>
</evidence>
<sequence>MTMNLRGLATAAFQVSSAMALLVGSACAQEASLQDIASAMRGLPEIVIYPAREIVTLDPAKPTAQAVAVVGDRILAVGDLEELKAAAGKQPYSVNPTFTNQVIVPGFVAQHDHPLLAALTMTSTIIAIEDWVLPQGTSKAAKSREDYLKRLAEAHANLKDPNEVLLTWGYHQYGLRRPISTRSV</sequence>
<dbReference type="InterPro" id="IPR054418">
    <property type="entry name" value="MQNX/HUTI_composite_N"/>
</dbReference>
<evidence type="ECO:0000256" key="3">
    <source>
        <dbReference type="ARBA" id="ARBA00022833"/>
    </source>
</evidence>
<keyword evidence="2" id="KW-0378">Hydrolase</keyword>
<feature type="chain" id="PRO_5047373144" description="Aminodeoxyfutalosine deaminase/Imidazolonepropionase-like composite domain-containing protein" evidence="4">
    <location>
        <begin position="21"/>
        <end position="184"/>
    </location>
</feature>